<protein>
    <submittedName>
        <fullName evidence="2">ATP-binding protein</fullName>
    </submittedName>
</protein>
<dbReference type="GO" id="GO:0005524">
    <property type="term" value="F:ATP binding"/>
    <property type="evidence" value="ECO:0007669"/>
    <property type="project" value="UniProtKB-KW"/>
</dbReference>
<sequence length="438" mass="50565">MLDTVQLFRETNPAKPLAVERREDRSYYIDFSSVRGGRIIEKLKNKIALFSPNEPTCELFTGHIGCGKSTELLRLKAELEQEGFYVVYFESDQDLDIDDVDIGDILLVIARRVSANLENSDISLHSGYFENLFREIQDILNLLSFDVSEVAVGGALSVGMAQITAQVKASPRARDKLRSFLEPQTNSIIDAINQELLEPAIKTLKHHGKKGLVVIVDNLDRITPSPKAWGRPQPEYLFIDRGEQLRRLHCHLVYTIPLGLRFSTDYGILTQRFLVDPKVLPMVPVKWRDGTEHKQGMALLRQMILARAFPYFEPEQRLQKITEIFDSPETLDRLCRVSGGHVRNVLRFLNECIQLEMILPLSREVLEQVIRIERNNRTLGISDDKWELLRQVHQYKKVIDVSSYQTLIRGRLIYEYYDQVDPWFDVNPILIEAKEFQL</sequence>
<proteinExistence type="predicted"/>
<dbReference type="EMBL" id="JACJSG010000012">
    <property type="protein sequence ID" value="MBD2501128.1"/>
    <property type="molecule type" value="Genomic_DNA"/>
</dbReference>
<dbReference type="RefSeq" id="WP_190471279.1">
    <property type="nucleotide sequence ID" value="NZ_JACJSG010000012.1"/>
</dbReference>
<keyword evidence="2" id="KW-0547">Nucleotide-binding</keyword>
<gene>
    <name evidence="2" type="ORF">H6G83_11025</name>
</gene>
<dbReference type="InterPro" id="IPR011646">
    <property type="entry name" value="KAP_P-loop"/>
</dbReference>
<keyword evidence="2" id="KW-0067">ATP-binding</keyword>
<dbReference type="SUPFAM" id="SSF52540">
    <property type="entry name" value="P-loop containing nucleoside triphosphate hydrolases"/>
    <property type="match status" value="2"/>
</dbReference>
<accession>A0ABR8D5U9</accession>
<comment type="caution">
    <text evidence="2">The sequence shown here is derived from an EMBL/GenBank/DDBJ whole genome shotgun (WGS) entry which is preliminary data.</text>
</comment>
<dbReference type="InterPro" id="IPR027417">
    <property type="entry name" value="P-loop_NTPase"/>
</dbReference>
<dbReference type="Gene3D" id="3.40.50.300">
    <property type="entry name" value="P-loop containing nucleotide triphosphate hydrolases"/>
    <property type="match status" value="1"/>
</dbReference>
<name>A0ABR8D5U9_9NOST</name>
<evidence type="ECO:0000313" key="3">
    <source>
        <dbReference type="Proteomes" id="UP000661112"/>
    </source>
</evidence>
<evidence type="ECO:0000313" key="2">
    <source>
        <dbReference type="EMBL" id="MBD2501128.1"/>
    </source>
</evidence>
<organism evidence="2 3">
    <name type="scientific">Anabaena azotica FACHB-119</name>
    <dbReference type="NCBI Taxonomy" id="947527"/>
    <lineage>
        <taxon>Bacteria</taxon>
        <taxon>Bacillati</taxon>
        <taxon>Cyanobacteriota</taxon>
        <taxon>Cyanophyceae</taxon>
        <taxon>Nostocales</taxon>
        <taxon>Nostocaceae</taxon>
        <taxon>Anabaena</taxon>
        <taxon>Anabaena azotica</taxon>
    </lineage>
</organism>
<dbReference type="Pfam" id="PF07693">
    <property type="entry name" value="KAP_NTPase"/>
    <property type="match status" value="1"/>
</dbReference>
<dbReference type="Proteomes" id="UP000661112">
    <property type="component" value="Unassembled WGS sequence"/>
</dbReference>
<reference evidence="2 3" key="1">
    <citation type="journal article" date="2020" name="ISME J.">
        <title>Comparative genomics reveals insights into cyanobacterial evolution and habitat adaptation.</title>
        <authorList>
            <person name="Chen M.Y."/>
            <person name="Teng W.K."/>
            <person name="Zhao L."/>
            <person name="Hu C.X."/>
            <person name="Zhou Y.K."/>
            <person name="Han B.P."/>
            <person name="Song L.R."/>
            <person name="Shu W.S."/>
        </authorList>
    </citation>
    <scope>NUCLEOTIDE SEQUENCE [LARGE SCALE GENOMIC DNA]</scope>
    <source>
        <strain evidence="2 3">FACHB-119</strain>
    </source>
</reference>
<feature type="domain" description="KAP NTPase" evidence="1">
    <location>
        <begin position="39"/>
        <end position="225"/>
    </location>
</feature>
<keyword evidence="3" id="KW-1185">Reference proteome</keyword>
<evidence type="ECO:0000259" key="1">
    <source>
        <dbReference type="Pfam" id="PF07693"/>
    </source>
</evidence>